<sequence length="67" mass="7976">MKVEQTKYIRDKNSKAVLQSDRIALDNYRMAKKQKESEINVINTLVNDVEELKKTIRQLQNDNKKRI</sequence>
<name>A0A381TB39_9ZZZZ</name>
<proteinExistence type="predicted"/>
<evidence type="ECO:0000313" key="1">
    <source>
        <dbReference type="EMBL" id="SVA11917.1"/>
    </source>
</evidence>
<organism evidence="1">
    <name type="scientific">marine metagenome</name>
    <dbReference type="NCBI Taxonomy" id="408172"/>
    <lineage>
        <taxon>unclassified sequences</taxon>
        <taxon>metagenomes</taxon>
        <taxon>ecological metagenomes</taxon>
    </lineage>
</organism>
<dbReference type="EMBL" id="UINC01004116">
    <property type="protein sequence ID" value="SVA11917.1"/>
    <property type="molecule type" value="Genomic_DNA"/>
</dbReference>
<gene>
    <name evidence="1" type="ORF">METZ01_LOCUS64771</name>
</gene>
<protein>
    <submittedName>
        <fullName evidence="1">Uncharacterized protein</fullName>
    </submittedName>
</protein>
<dbReference type="AlphaFoldDB" id="A0A381TB39"/>
<accession>A0A381TB39</accession>
<reference evidence="1" key="1">
    <citation type="submission" date="2018-05" db="EMBL/GenBank/DDBJ databases">
        <authorList>
            <person name="Lanie J.A."/>
            <person name="Ng W.-L."/>
            <person name="Kazmierczak K.M."/>
            <person name="Andrzejewski T.M."/>
            <person name="Davidsen T.M."/>
            <person name="Wayne K.J."/>
            <person name="Tettelin H."/>
            <person name="Glass J.I."/>
            <person name="Rusch D."/>
            <person name="Podicherti R."/>
            <person name="Tsui H.-C.T."/>
            <person name="Winkler M.E."/>
        </authorList>
    </citation>
    <scope>NUCLEOTIDE SEQUENCE</scope>
</reference>